<proteinExistence type="predicted"/>
<accession>A0ACC4DZS9</accession>
<gene>
    <name evidence="1" type="ORF">ACCO45_003284</name>
</gene>
<reference evidence="1" key="1">
    <citation type="submission" date="2024-12" db="EMBL/GenBank/DDBJ databases">
        <title>Comparative genomics and development of molecular markers within Purpureocillium lilacinum and among Purpureocillium species.</title>
        <authorList>
            <person name="Yeh Z.-Y."/>
            <person name="Ni N.-T."/>
            <person name="Lo P.-H."/>
            <person name="Mushyakhwo K."/>
            <person name="Lin C.-F."/>
            <person name="Nai Y.-S."/>
        </authorList>
    </citation>
    <scope>NUCLEOTIDE SEQUENCE</scope>
    <source>
        <strain evidence="1">NCHU-NPUST-175</strain>
    </source>
</reference>
<evidence type="ECO:0000313" key="1">
    <source>
        <dbReference type="EMBL" id="KAL3961761.1"/>
    </source>
</evidence>
<dbReference type="EMBL" id="JBGNUJ010000003">
    <property type="protein sequence ID" value="KAL3961761.1"/>
    <property type="molecule type" value="Genomic_DNA"/>
</dbReference>
<comment type="caution">
    <text evidence="1">The sequence shown here is derived from an EMBL/GenBank/DDBJ whole genome shotgun (WGS) entry which is preliminary data.</text>
</comment>
<protein>
    <submittedName>
        <fullName evidence="1">Uncharacterized protein</fullName>
    </submittedName>
</protein>
<organism evidence="1 2">
    <name type="scientific">Purpureocillium lilacinum</name>
    <name type="common">Paecilomyces lilacinus</name>
    <dbReference type="NCBI Taxonomy" id="33203"/>
    <lineage>
        <taxon>Eukaryota</taxon>
        <taxon>Fungi</taxon>
        <taxon>Dikarya</taxon>
        <taxon>Ascomycota</taxon>
        <taxon>Pezizomycotina</taxon>
        <taxon>Sordariomycetes</taxon>
        <taxon>Hypocreomycetidae</taxon>
        <taxon>Hypocreales</taxon>
        <taxon>Ophiocordycipitaceae</taxon>
        <taxon>Purpureocillium</taxon>
    </lineage>
</organism>
<evidence type="ECO:0000313" key="2">
    <source>
        <dbReference type="Proteomes" id="UP001638806"/>
    </source>
</evidence>
<keyword evidence="2" id="KW-1185">Reference proteome</keyword>
<dbReference type="Proteomes" id="UP001638806">
    <property type="component" value="Unassembled WGS sequence"/>
</dbReference>
<name>A0ACC4DZS9_PURLI</name>
<sequence length="369" mass="39671">MLRTISIPQAVGPCWQRRAATRQRLDAANRVLLAEPWPRATRQIDEASTCLGRHLIAAGDPGLERGSWMCGIIISVTPIFVNAVAMLVKGGRRPLCAPVSDGYNIQRESMVPRSSSRAELLNITSHSRQPDPCRAFARPSRAYIPTVHTLVAAPVQPVQCSVRTALLPGLLRHMIGRACGDRLNSDKDDSDGTNKTARDGACAIARQNQVALCQGSETGLVPNPWFLGGGHDEHDKGRLPAKNPSFSMPRRAVLSCSVSGRLPSLHHQAESGSDSAMQIARSSDAAAHRASSLATYRTQDDPARPLRRASSCLCLAPPPGLRQAQPLPFASETRLPLSDAVLYPDGSRKRSGSLEARPGHASSHVAPQK</sequence>